<accession>A0A518EXQ4</accession>
<proteinExistence type="predicted"/>
<keyword evidence="2" id="KW-1185">Reference proteome</keyword>
<protein>
    <recommendedName>
        <fullName evidence="3">WD domain, G-beta repeat</fullName>
    </recommendedName>
</protein>
<evidence type="ECO:0000313" key="2">
    <source>
        <dbReference type="Proteomes" id="UP000320390"/>
    </source>
</evidence>
<dbReference type="Gene3D" id="2.130.10.10">
    <property type="entry name" value="YVTN repeat-like/Quinoprotein amine dehydrogenase"/>
    <property type="match status" value="2"/>
</dbReference>
<dbReference type="SUPFAM" id="SSF50998">
    <property type="entry name" value="Quinoprotein alcohol dehydrogenase-like"/>
    <property type="match status" value="1"/>
</dbReference>
<dbReference type="EMBL" id="CP036434">
    <property type="protein sequence ID" value="QDV08875.1"/>
    <property type="molecule type" value="Genomic_DNA"/>
</dbReference>
<organism evidence="1 2">
    <name type="scientific">Saltatorellus ferox</name>
    <dbReference type="NCBI Taxonomy" id="2528018"/>
    <lineage>
        <taxon>Bacteria</taxon>
        <taxon>Pseudomonadati</taxon>
        <taxon>Planctomycetota</taxon>
        <taxon>Planctomycetia</taxon>
        <taxon>Planctomycetia incertae sedis</taxon>
        <taxon>Saltatorellus</taxon>
    </lineage>
</organism>
<reference evidence="1 2" key="1">
    <citation type="submission" date="2019-02" db="EMBL/GenBank/DDBJ databases">
        <title>Deep-cultivation of Planctomycetes and their phenomic and genomic characterization uncovers novel biology.</title>
        <authorList>
            <person name="Wiegand S."/>
            <person name="Jogler M."/>
            <person name="Boedeker C."/>
            <person name="Pinto D."/>
            <person name="Vollmers J."/>
            <person name="Rivas-Marin E."/>
            <person name="Kohn T."/>
            <person name="Peeters S.H."/>
            <person name="Heuer A."/>
            <person name="Rast P."/>
            <person name="Oberbeckmann S."/>
            <person name="Bunk B."/>
            <person name="Jeske O."/>
            <person name="Meyerdierks A."/>
            <person name="Storesund J.E."/>
            <person name="Kallscheuer N."/>
            <person name="Luecker S."/>
            <person name="Lage O.M."/>
            <person name="Pohl T."/>
            <person name="Merkel B.J."/>
            <person name="Hornburger P."/>
            <person name="Mueller R.-W."/>
            <person name="Bruemmer F."/>
            <person name="Labrenz M."/>
            <person name="Spormann A.M."/>
            <person name="Op den Camp H."/>
            <person name="Overmann J."/>
            <person name="Amann R."/>
            <person name="Jetten M.S.M."/>
            <person name="Mascher T."/>
            <person name="Medema M.H."/>
            <person name="Devos D.P."/>
            <person name="Kaster A.-K."/>
            <person name="Ovreas L."/>
            <person name="Rohde M."/>
            <person name="Galperin M.Y."/>
            <person name="Jogler C."/>
        </authorList>
    </citation>
    <scope>NUCLEOTIDE SEQUENCE [LARGE SCALE GENOMIC DNA]</scope>
    <source>
        <strain evidence="1 2">Poly30</strain>
    </source>
</reference>
<gene>
    <name evidence="1" type="ORF">Poly30_44300</name>
</gene>
<name>A0A518EXQ4_9BACT</name>
<evidence type="ECO:0008006" key="3">
    <source>
        <dbReference type="Google" id="ProtNLM"/>
    </source>
</evidence>
<dbReference type="InterPro" id="IPR015943">
    <property type="entry name" value="WD40/YVTN_repeat-like_dom_sf"/>
</dbReference>
<dbReference type="Proteomes" id="UP000320390">
    <property type="component" value="Chromosome"/>
</dbReference>
<evidence type="ECO:0000313" key="1">
    <source>
        <dbReference type="EMBL" id="QDV08875.1"/>
    </source>
</evidence>
<dbReference type="InterPro" id="IPR011047">
    <property type="entry name" value="Quinoprotein_ADH-like_sf"/>
</dbReference>
<dbReference type="AlphaFoldDB" id="A0A518EXQ4"/>
<sequence>MVRIADEAPVVAASFADGRLLLLHARTKDVLKSLPAATGAAELWRLDMDRSGDLVALLTRDNRVWHWRWRTEDAPHVVATLSGELGTWEGWRFGAALEFGPAGKRLFVGHARGGALLLDGEEKAIVTFGDRGPASPQPGEADAGIVDEDGKKWRAVRATGFDFPRSWSKDGERLALITEGGCSVFSTDDGRLLASGIGPEDGSAESLALSPEGDHLVAGCYGGALVKYEVATGKEIWRHLNTGSMGMGHDPSIFPLSFGAVQFSPDGTLVSATTTTGIHAVLLRASSGELAWKGKHCGGRMGEPAEIVWQPDSKSFFFAFVSGVMSIHQVRLREESASGFAEEQTRAVGTLPDFGWDGVGVFNGSKAITAVSDADFRLLWATEG</sequence>